<gene>
    <name evidence="1" type="ORF">VITISV_028403</name>
</gene>
<organism evidence="1">
    <name type="scientific">Vitis vinifera</name>
    <name type="common">Grape</name>
    <dbReference type="NCBI Taxonomy" id="29760"/>
    <lineage>
        <taxon>Eukaryota</taxon>
        <taxon>Viridiplantae</taxon>
        <taxon>Streptophyta</taxon>
        <taxon>Embryophyta</taxon>
        <taxon>Tracheophyta</taxon>
        <taxon>Spermatophyta</taxon>
        <taxon>Magnoliopsida</taxon>
        <taxon>eudicotyledons</taxon>
        <taxon>Gunneridae</taxon>
        <taxon>Pentapetalae</taxon>
        <taxon>rosids</taxon>
        <taxon>Vitales</taxon>
        <taxon>Vitaceae</taxon>
        <taxon>Viteae</taxon>
        <taxon>Vitis</taxon>
    </lineage>
</organism>
<name>A5AKW4_VITVI</name>
<dbReference type="AlphaFoldDB" id="A5AKW4"/>
<evidence type="ECO:0000313" key="1">
    <source>
        <dbReference type="EMBL" id="CAN60356.1"/>
    </source>
</evidence>
<proteinExistence type="predicted"/>
<protein>
    <submittedName>
        <fullName evidence="1">Uncharacterized protein</fullName>
    </submittedName>
</protein>
<reference evidence="1" key="1">
    <citation type="journal article" date="2007" name="PLoS ONE">
        <title>The first genome sequence of an elite grapevine cultivar (Pinot noir Vitis vinifera L.): coping with a highly heterozygous genome.</title>
        <authorList>
            <person name="Velasco R."/>
            <person name="Zharkikh A."/>
            <person name="Troggio M."/>
            <person name="Cartwright D.A."/>
            <person name="Cestaro A."/>
            <person name="Pruss D."/>
            <person name="Pindo M."/>
            <person name="FitzGerald L.M."/>
            <person name="Vezzulli S."/>
            <person name="Reid J."/>
            <person name="Malacarne G."/>
            <person name="Iliev D."/>
            <person name="Coppola G."/>
            <person name="Wardell B."/>
            <person name="Micheletti D."/>
            <person name="Macalma T."/>
            <person name="Facci M."/>
            <person name="Mitchell J.T."/>
            <person name="Perazzolli M."/>
            <person name="Eldredge G."/>
            <person name="Gatto P."/>
            <person name="Oyzerski R."/>
            <person name="Moretto M."/>
            <person name="Gutin N."/>
            <person name="Stefanini M."/>
            <person name="Chen Y."/>
            <person name="Segala C."/>
            <person name="Davenport C."/>
            <person name="Dematte L."/>
            <person name="Mraz A."/>
            <person name="Battilana J."/>
            <person name="Stormo K."/>
            <person name="Costa F."/>
            <person name="Tao Q."/>
            <person name="Si-Ammour A."/>
            <person name="Harkins T."/>
            <person name="Lackey A."/>
            <person name="Perbost C."/>
            <person name="Taillon B."/>
            <person name="Stella A."/>
            <person name="Solovyev V."/>
            <person name="Fawcett J.A."/>
            <person name="Sterck L."/>
            <person name="Vandepoele K."/>
            <person name="Grando S.M."/>
            <person name="Toppo S."/>
            <person name="Moser C."/>
            <person name="Lanchbury J."/>
            <person name="Bogden R."/>
            <person name="Skolnick M."/>
            <person name="Sgaramella V."/>
            <person name="Bhatnagar S.K."/>
            <person name="Fontana P."/>
            <person name="Gutin A."/>
            <person name="Van de Peer Y."/>
            <person name="Salamini F."/>
            <person name="Viola R."/>
        </authorList>
    </citation>
    <scope>NUCLEOTIDE SEQUENCE</scope>
</reference>
<dbReference type="EMBL" id="AM429081">
    <property type="protein sequence ID" value="CAN60356.1"/>
    <property type="molecule type" value="Genomic_DNA"/>
</dbReference>
<sequence>MVLDIGNSSAGIGLSNVILSMISGLIQIKSFLVKCKIDSDYYSKKFFGIHARSILGQGVRIHHRRASGPHIRIGIAPGCRHLHPGCRALSTPDVHVRNSGAGWERRRFNFSGRTYPDPPIAPTRRVSQTILYSVTVFS</sequence>
<accession>A5AKW4</accession>